<dbReference type="EMBL" id="QWGB01000004">
    <property type="protein sequence ID" value="RIJ25814.1"/>
    <property type="molecule type" value="Genomic_DNA"/>
</dbReference>
<dbReference type="RefSeq" id="WP_119378166.1">
    <property type="nucleotide sequence ID" value="NZ_QWGB01000004.1"/>
</dbReference>
<comment type="caution">
    <text evidence="2">The sequence shown here is derived from an EMBL/GenBank/DDBJ whole genome shotgun (WGS) entry which is preliminary data.</text>
</comment>
<organism evidence="2 3">
    <name type="scientific">Henriciella barbarensis</name>
    <dbReference type="NCBI Taxonomy" id="86342"/>
    <lineage>
        <taxon>Bacteria</taxon>
        <taxon>Pseudomonadati</taxon>
        <taxon>Pseudomonadota</taxon>
        <taxon>Alphaproteobacteria</taxon>
        <taxon>Hyphomonadales</taxon>
        <taxon>Hyphomonadaceae</taxon>
        <taxon>Henriciella</taxon>
    </lineage>
</organism>
<protein>
    <submittedName>
        <fullName evidence="2">Uncharacterized protein</fullName>
    </submittedName>
</protein>
<evidence type="ECO:0000313" key="3">
    <source>
        <dbReference type="Proteomes" id="UP000265431"/>
    </source>
</evidence>
<feature type="region of interest" description="Disordered" evidence="1">
    <location>
        <begin position="196"/>
        <end position="293"/>
    </location>
</feature>
<dbReference type="Proteomes" id="UP000265431">
    <property type="component" value="Unassembled WGS sequence"/>
</dbReference>
<sequence length="500" mass="53356">MPIFAISIMAILALVAATLALGMDSRSGAKVQQAADSAALGGATAFLNSSSPRAADRLEAARQQAKALAERNSEYALADLVVDAVTEDAYGQHTQLEVELEFQPVNFFARFSGSNATAPVRRRAVASSTWGFPLCMLALSPNEQSGISMKHLARLIADGCIVWSNDMGRQSMALEGGRAEAKSFCAAGLVDRSHRASVSPLPDQQCDPIPDPLEDWTPPTAGTCAPTPNFEPPRSVVRQSERQLARLVRRQSRIRRGDDDDDDDDDDDENEDEKITGLENACGNKGGTSNQNCPSNPATGAGLSDFDLLALTDNLVNALYVLDRQFDMETDTLTPGTYCGLDIAYGHVRMQPGTYFIKGAPMTVTRKATVTAEGITIIFTDPGAYLRVSDQARLDLTAPSEGPLAGIAVAESRNTAVNGAPVVSRLTGRGALSMIGLIYLPTQNFFISGSGAGDQSSPLLQIVANRIALRDTGMLRIDFNPSKTDVPVAIQPARIARLIE</sequence>
<name>A0A399R591_9PROT</name>
<evidence type="ECO:0000313" key="2">
    <source>
        <dbReference type="EMBL" id="RIJ25814.1"/>
    </source>
</evidence>
<evidence type="ECO:0000256" key="1">
    <source>
        <dbReference type="SAM" id="MobiDB-lite"/>
    </source>
</evidence>
<keyword evidence="3" id="KW-1185">Reference proteome</keyword>
<gene>
    <name evidence="2" type="ORF">D1224_01450</name>
</gene>
<reference evidence="2 3" key="1">
    <citation type="submission" date="2018-08" db="EMBL/GenBank/DDBJ databases">
        <title>Henriciella mobilis sp. nov., isolated from seawater.</title>
        <authorList>
            <person name="Cheng H."/>
            <person name="Wu Y.-H."/>
            <person name="Xu X.-W."/>
            <person name="Guo L.-L."/>
        </authorList>
    </citation>
    <scope>NUCLEOTIDE SEQUENCE [LARGE SCALE GENOMIC DNA]</scope>
    <source>
        <strain evidence="2 3">CCUG66934</strain>
    </source>
</reference>
<dbReference type="OrthoDB" id="7623649at2"/>
<feature type="compositionally biased region" description="Low complexity" evidence="1">
    <location>
        <begin position="217"/>
        <end position="228"/>
    </location>
</feature>
<feature type="compositionally biased region" description="Acidic residues" evidence="1">
    <location>
        <begin position="259"/>
        <end position="272"/>
    </location>
</feature>
<dbReference type="AlphaFoldDB" id="A0A399R591"/>
<accession>A0A399R591</accession>
<proteinExistence type="predicted"/>